<keyword evidence="4" id="KW-1185">Reference proteome</keyword>
<feature type="compositionally biased region" description="Polar residues" evidence="1">
    <location>
        <begin position="23"/>
        <end position="34"/>
    </location>
</feature>
<keyword evidence="2" id="KW-0812">Transmembrane</keyword>
<evidence type="ECO:0000313" key="4">
    <source>
        <dbReference type="Proteomes" id="UP000271098"/>
    </source>
</evidence>
<evidence type="ECO:0000313" key="5">
    <source>
        <dbReference type="WBParaSite" id="GPUH_0000278101-mRNA-1"/>
    </source>
</evidence>
<dbReference type="AlphaFoldDB" id="A0A183D235"/>
<name>A0A183D235_9BILA</name>
<keyword evidence="2" id="KW-1133">Transmembrane helix</keyword>
<sequence length="110" mass="12837">MVKDRMSHERYMQFMEEAGNRPACNNNEEPAEQQNRGDWEKWMREQPISVLRLDRTERLVLRIGGTMFFNAIFIKARAIVIFVATKKREKGKAKSLGMMEIRVLGAAEFS</sequence>
<gene>
    <name evidence="3" type="ORF">GPUH_LOCUS2776</name>
</gene>
<evidence type="ECO:0000313" key="3">
    <source>
        <dbReference type="EMBL" id="VDK36364.1"/>
    </source>
</evidence>
<feature type="region of interest" description="Disordered" evidence="1">
    <location>
        <begin position="16"/>
        <end position="39"/>
    </location>
</feature>
<dbReference type="Proteomes" id="UP000271098">
    <property type="component" value="Unassembled WGS sequence"/>
</dbReference>
<keyword evidence="2" id="KW-0472">Membrane</keyword>
<reference evidence="5" key="1">
    <citation type="submission" date="2016-06" db="UniProtKB">
        <authorList>
            <consortium name="WormBaseParasite"/>
        </authorList>
    </citation>
    <scope>IDENTIFICATION</scope>
</reference>
<dbReference type="OrthoDB" id="5875226at2759"/>
<organism evidence="5">
    <name type="scientific">Gongylonema pulchrum</name>
    <dbReference type="NCBI Taxonomy" id="637853"/>
    <lineage>
        <taxon>Eukaryota</taxon>
        <taxon>Metazoa</taxon>
        <taxon>Ecdysozoa</taxon>
        <taxon>Nematoda</taxon>
        <taxon>Chromadorea</taxon>
        <taxon>Rhabditida</taxon>
        <taxon>Spirurina</taxon>
        <taxon>Spiruromorpha</taxon>
        <taxon>Spiruroidea</taxon>
        <taxon>Gongylonematidae</taxon>
        <taxon>Gongylonema</taxon>
    </lineage>
</organism>
<evidence type="ECO:0000256" key="2">
    <source>
        <dbReference type="SAM" id="Phobius"/>
    </source>
</evidence>
<protein>
    <submittedName>
        <fullName evidence="3 5">Uncharacterized protein</fullName>
    </submittedName>
</protein>
<reference evidence="3 4" key="2">
    <citation type="submission" date="2018-11" db="EMBL/GenBank/DDBJ databases">
        <authorList>
            <consortium name="Pathogen Informatics"/>
        </authorList>
    </citation>
    <scope>NUCLEOTIDE SEQUENCE [LARGE SCALE GENOMIC DNA]</scope>
</reference>
<feature type="transmembrane region" description="Helical" evidence="2">
    <location>
        <begin position="59"/>
        <end position="84"/>
    </location>
</feature>
<evidence type="ECO:0000256" key="1">
    <source>
        <dbReference type="SAM" id="MobiDB-lite"/>
    </source>
</evidence>
<dbReference type="EMBL" id="UYRT01004385">
    <property type="protein sequence ID" value="VDK36364.1"/>
    <property type="molecule type" value="Genomic_DNA"/>
</dbReference>
<accession>A0A183D235</accession>
<dbReference type="WBParaSite" id="GPUH_0000278101-mRNA-1">
    <property type="protein sequence ID" value="GPUH_0000278101-mRNA-1"/>
    <property type="gene ID" value="GPUH_0000278101"/>
</dbReference>
<proteinExistence type="predicted"/>